<protein>
    <recommendedName>
        <fullName evidence="3">Fimbrial protein</fullName>
    </recommendedName>
</protein>
<evidence type="ECO:0000313" key="2">
    <source>
        <dbReference type="Proteomes" id="UP000265875"/>
    </source>
</evidence>
<comment type="caution">
    <text evidence="1">The sequence shown here is derived from an EMBL/GenBank/DDBJ whole genome shotgun (WGS) entry which is preliminary data.</text>
</comment>
<name>A0A399M3D5_9PSED</name>
<proteinExistence type="predicted"/>
<dbReference type="EMBL" id="QWLL01000047">
    <property type="protein sequence ID" value="RII75775.1"/>
    <property type="molecule type" value="Genomic_DNA"/>
</dbReference>
<sequence>MAIGYRLYLPPAQRMAQGIYRASVQYQVGPGADFDFGDNVSNLNSNVVNVNFEVDVQHAFNLEFPANSNIAVLEPPGGWGAWLGGRGAPSRLYRDLPMRIWSTGPFKVYKRCQYDLGDGCAIRTPKGDQVPVTVALSLPGGIVHGGAPVNRLALPSGESAALRFEHLTAVSNRRGHLHFDVAGSDVQKMLTNPGTQYAGEVTVVFDAEL</sequence>
<accession>A0A399M3D5</accession>
<dbReference type="AlphaFoldDB" id="A0A399M3D5"/>
<evidence type="ECO:0000313" key="1">
    <source>
        <dbReference type="EMBL" id="RII75775.1"/>
    </source>
</evidence>
<evidence type="ECO:0008006" key="3">
    <source>
        <dbReference type="Google" id="ProtNLM"/>
    </source>
</evidence>
<reference evidence="1 2" key="1">
    <citation type="submission" date="2018-08" db="EMBL/GenBank/DDBJ databases">
        <title>Draft genome sequence of the cyanotroph, Pseudomonas monteilii BCN3.</title>
        <authorList>
            <person name="Jones L.B."/>
            <person name="Kunz D.A."/>
        </authorList>
    </citation>
    <scope>NUCLEOTIDE SEQUENCE [LARGE SCALE GENOMIC DNA]</scope>
    <source>
        <strain evidence="1 2">BCN3</strain>
    </source>
</reference>
<dbReference type="Proteomes" id="UP000265875">
    <property type="component" value="Unassembled WGS sequence"/>
</dbReference>
<gene>
    <name evidence="1" type="ORF">D0894_19630</name>
</gene>
<organism evidence="1 2">
    <name type="scientific">Pseudomonas monteilii</name>
    <dbReference type="NCBI Taxonomy" id="76759"/>
    <lineage>
        <taxon>Bacteria</taxon>
        <taxon>Pseudomonadati</taxon>
        <taxon>Pseudomonadota</taxon>
        <taxon>Gammaproteobacteria</taxon>
        <taxon>Pseudomonadales</taxon>
        <taxon>Pseudomonadaceae</taxon>
        <taxon>Pseudomonas</taxon>
    </lineage>
</organism>